<dbReference type="EMBL" id="KT428294">
    <property type="protein sequence ID" value="ALK44219.1"/>
    <property type="molecule type" value="Genomic_DNA"/>
</dbReference>
<protein>
    <submittedName>
        <fullName evidence="1">Uncharacterized protein</fullName>
    </submittedName>
</protein>
<accession>A0A0P0LXS1</accession>
<organism evidence="1">
    <name type="scientific">Colwellia sp. C1</name>
    <dbReference type="NCBI Taxonomy" id="1737566"/>
    <lineage>
        <taxon>Bacteria</taxon>
        <taxon>Pseudomonadati</taxon>
        <taxon>Pseudomonadota</taxon>
        <taxon>Gammaproteobacteria</taxon>
        <taxon>Alteromonadales</taxon>
        <taxon>Colwelliaceae</taxon>
        <taxon>Colwellia</taxon>
    </lineage>
</organism>
<proteinExistence type="predicted"/>
<dbReference type="AlphaFoldDB" id="A0A0P0LXS1"/>
<reference evidence="1" key="1">
    <citation type="submission" date="2015-08" db="EMBL/GenBank/DDBJ databases">
        <title>Partial sequence of psychrophilic Colwellia sp.</title>
        <authorList>
            <person name="Pankowski J.A."/>
            <person name="Leong J.S."/>
            <person name="Nano F.E."/>
        </authorList>
    </citation>
    <scope>NUCLEOTIDE SEQUENCE</scope>
    <source>
        <strain evidence="1">C1</strain>
    </source>
</reference>
<sequence>MLTNAQVFADLTDDLPAVLNYFTSASEEQITNFYQQHYSDAISQERKRGRLTLTYQQKKHTIRVVISQQNKKRQVDVIIELKEQ</sequence>
<evidence type="ECO:0000313" key="1">
    <source>
        <dbReference type="EMBL" id="ALK44219.1"/>
    </source>
</evidence>
<name>A0A0P0LXS1_9GAMM</name>